<sequence>MSNQSDIQDFLTSRRARITPGQAGLAAFGTNRRVPGLRREEVAMLAGVSVDYYVRLERGNLSGVSDGVLESLCAALQLDDTERTHLYHLARSGTTEVRARRQPASRRVRPSVQRLLDAMVGAPAVVQNGRLDLLAANHLGRALYAPLSDGARGPVNYARATFLDPRSRDFLGNWERAADDCVALLRLEAGRNPQDRELTTLIGELATRSDTFRVRWAAHNVHLHTTGSKTFRHPVVGELTLTFEGLQLAADPHLTLFAYTAEPGSPSSDALALLASWSAHDRPGAVPAPVDDSSGGPTAEVLPDDGVRTSGSRSVPGAVGRPPRRSGPEGG</sequence>
<evidence type="ECO:0000259" key="2">
    <source>
        <dbReference type="PROSITE" id="PS50943"/>
    </source>
</evidence>
<evidence type="ECO:0000256" key="1">
    <source>
        <dbReference type="SAM" id="MobiDB-lite"/>
    </source>
</evidence>
<dbReference type="RefSeq" id="WP_191931655.1">
    <property type="nucleotide sequence ID" value="NZ_VJXX01000001.1"/>
</dbReference>
<dbReference type="EMBL" id="VJXX01000001">
    <property type="protein sequence ID" value="MPY10252.1"/>
    <property type="molecule type" value="Genomic_DNA"/>
</dbReference>
<dbReference type="GO" id="GO:0003677">
    <property type="term" value="F:DNA binding"/>
    <property type="evidence" value="ECO:0007669"/>
    <property type="project" value="InterPro"/>
</dbReference>
<dbReference type="PANTHER" id="PTHR35010">
    <property type="entry name" value="BLL4672 PROTEIN-RELATED"/>
    <property type="match status" value="1"/>
</dbReference>
<dbReference type="SMART" id="SM00530">
    <property type="entry name" value="HTH_XRE"/>
    <property type="match status" value="1"/>
</dbReference>
<feature type="region of interest" description="Disordered" evidence="1">
    <location>
        <begin position="282"/>
        <end position="331"/>
    </location>
</feature>
<dbReference type="Pfam" id="PF17765">
    <property type="entry name" value="MLTR_LBD"/>
    <property type="match status" value="1"/>
</dbReference>
<accession>A0A7X1NNT5</accession>
<dbReference type="Proteomes" id="UP000326464">
    <property type="component" value="Unassembled WGS sequence"/>
</dbReference>
<name>A0A7X1NNT5_9MICC</name>
<dbReference type="Gene3D" id="1.10.260.40">
    <property type="entry name" value="lambda repressor-like DNA-binding domains"/>
    <property type="match status" value="1"/>
</dbReference>
<keyword evidence="4" id="KW-1185">Reference proteome</keyword>
<dbReference type="Pfam" id="PF13560">
    <property type="entry name" value="HTH_31"/>
    <property type="match status" value="1"/>
</dbReference>
<evidence type="ECO:0000313" key="3">
    <source>
        <dbReference type="EMBL" id="MPY10252.1"/>
    </source>
</evidence>
<dbReference type="AlphaFoldDB" id="A0A7X1NNT5"/>
<gene>
    <name evidence="3" type="ORF">FNH21_05875</name>
</gene>
<reference evidence="4" key="1">
    <citation type="submission" date="2019-07" db="EMBL/GenBank/DDBJ databases">
        <title>Arthrobacter KR32 sp. nov., isolated from mountain cheese made of cows milk.</title>
        <authorList>
            <person name="Flegler A."/>
        </authorList>
    </citation>
    <scope>NUCLEOTIDE SEQUENCE [LARGE SCALE GENOMIC DNA]</scope>
    <source>
        <strain evidence="4">KR32</strain>
    </source>
</reference>
<evidence type="ECO:0000313" key="4">
    <source>
        <dbReference type="Proteomes" id="UP000326464"/>
    </source>
</evidence>
<dbReference type="InterPro" id="IPR010982">
    <property type="entry name" value="Lambda_DNA-bd_dom_sf"/>
</dbReference>
<dbReference type="CDD" id="cd00093">
    <property type="entry name" value="HTH_XRE"/>
    <property type="match status" value="1"/>
</dbReference>
<dbReference type="PANTHER" id="PTHR35010:SF2">
    <property type="entry name" value="BLL4672 PROTEIN"/>
    <property type="match status" value="1"/>
</dbReference>
<organism evidence="3 4">
    <name type="scientific">Arthrobacter bussei</name>
    <dbReference type="NCBI Taxonomy" id="2594179"/>
    <lineage>
        <taxon>Bacteria</taxon>
        <taxon>Bacillati</taxon>
        <taxon>Actinomycetota</taxon>
        <taxon>Actinomycetes</taxon>
        <taxon>Micrococcales</taxon>
        <taxon>Micrococcaceae</taxon>
        <taxon>Arthrobacter</taxon>
    </lineage>
</organism>
<protein>
    <submittedName>
        <fullName evidence="3">Helix-turn-helix domain-containing protein</fullName>
    </submittedName>
</protein>
<comment type="caution">
    <text evidence="3">The sequence shown here is derived from an EMBL/GenBank/DDBJ whole genome shotgun (WGS) entry which is preliminary data.</text>
</comment>
<dbReference type="SUPFAM" id="SSF47413">
    <property type="entry name" value="lambda repressor-like DNA-binding domains"/>
    <property type="match status" value="1"/>
</dbReference>
<dbReference type="Gene3D" id="3.30.450.180">
    <property type="match status" value="1"/>
</dbReference>
<dbReference type="PROSITE" id="PS50943">
    <property type="entry name" value="HTH_CROC1"/>
    <property type="match status" value="1"/>
</dbReference>
<dbReference type="InterPro" id="IPR001387">
    <property type="entry name" value="Cro/C1-type_HTH"/>
</dbReference>
<dbReference type="InterPro" id="IPR041413">
    <property type="entry name" value="MLTR_LBD"/>
</dbReference>
<feature type="domain" description="HTH cro/C1-type" evidence="2">
    <location>
        <begin position="36"/>
        <end position="83"/>
    </location>
</feature>
<proteinExistence type="predicted"/>